<accession>A0AAU9PUL8</accession>
<dbReference type="EMBL" id="CAKMRJ010005745">
    <property type="protein sequence ID" value="CAH1454103.1"/>
    <property type="molecule type" value="Genomic_DNA"/>
</dbReference>
<dbReference type="AlphaFoldDB" id="A0AAU9PUL8"/>
<sequence>MVQIQGFNDDIRGERIPPVRIHGVPVGFRSESNYAQIVEAFGRAIETFGANWDVFDISTGQVYILTRSIEIINGEVDIKFENNIYRVGVVEYDRDWSLFDNTTWNKQSDYENDVNV</sequence>
<name>A0AAU9PUL8_9ASTR</name>
<protein>
    <recommendedName>
        <fullName evidence="3">rRNA N-glycosidase</fullName>
    </recommendedName>
</protein>
<comment type="caution">
    <text evidence="1">The sequence shown here is derived from an EMBL/GenBank/DDBJ whole genome shotgun (WGS) entry which is preliminary data.</text>
</comment>
<reference evidence="1 2" key="1">
    <citation type="submission" date="2022-01" db="EMBL/GenBank/DDBJ databases">
        <authorList>
            <person name="Xiong W."/>
            <person name="Schranz E."/>
        </authorList>
    </citation>
    <scope>NUCLEOTIDE SEQUENCE [LARGE SCALE GENOMIC DNA]</scope>
</reference>
<organism evidence="1 2">
    <name type="scientific">Lactuca virosa</name>
    <dbReference type="NCBI Taxonomy" id="75947"/>
    <lineage>
        <taxon>Eukaryota</taxon>
        <taxon>Viridiplantae</taxon>
        <taxon>Streptophyta</taxon>
        <taxon>Embryophyta</taxon>
        <taxon>Tracheophyta</taxon>
        <taxon>Spermatophyta</taxon>
        <taxon>Magnoliopsida</taxon>
        <taxon>eudicotyledons</taxon>
        <taxon>Gunneridae</taxon>
        <taxon>Pentapetalae</taxon>
        <taxon>asterids</taxon>
        <taxon>campanulids</taxon>
        <taxon>Asterales</taxon>
        <taxon>Asteraceae</taxon>
        <taxon>Cichorioideae</taxon>
        <taxon>Cichorieae</taxon>
        <taxon>Lactucinae</taxon>
        <taxon>Lactuca</taxon>
    </lineage>
</organism>
<evidence type="ECO:0000313" key="2">
    <source>
        <dbReference type="Proteomes" id="UP001157418"/>
    </source>
</evidence>
<gene>
    <name evidence="1" type="ORF">LVIROSA_LOCUS39297</name>
</gene>
<proteinExistence type="predicted"/>
<keyword evidence="2" id="KW-1185">Reference proteome</keyword>
<evidence type="ECO:0000313" key="1">
    <source>
        <dbReference type="EMBL" id="CAH1454103.1"/>
    </source>
</evidence>
<evidence type="ECO:0008006" key="3">
    <source>
        <dbReference type="Google" id="ProtNLM"/>
    </source>
</evidence>
<dbReference type="Proteomes" id="UP001157418">
    <property type="component" value="Unassembled WGS sequence"/>
</dbReference>